<organism evidence="1 2">
    <name type="scientific">Shewanella benthica</name>
    <dbReference type="NCBI Taxonomy" id="43661"/>
    <lineage>
        <taxon>Bacteria</taxon>
        <taxon>Pseudomonadati</taxon>
        <taxon>Pseudomonadota</taxon>
        <taxon>Gammaproteobacteria</taxon>
        <taxon>Alteromonadales</taxon>
        <taxon>Shewanellaceae</taxon>
        <taxon>Shewanella</taxon>
    </lineage>
</organism>
<dbReference type="EMBL" id="LS483452">
    <property type="protein sequence ID" value="SQH77634.1"/>
    <property type="molecule type" value="Genomic_DNA"/>
</dbReference>
<dbReference type="OrthoDB" id="6197820at2"/>
<name>A0A330M8D3_9GAMM</name>
<gene>
    <name evidence="1" type="ORF">SHEWBE_3671</name>
</gene>
<dbReference type="Proteomes" id="UP000250123">
    <property type="component" value="Chromosome SHEWBE"/>
</dbReference>
<evidence type="ECO:0000313" key="1">
    <source>
        <dbReference type="EMBL" id="SQH77634.1"/>
    </source>
</evidence>
<dbReference type="InterPro" id="IPR036622">
    <property type="entry name" value="LigA_sf"/>
</dbReference>
<proteinExistence type="predicted"/>
<protein>
    <recommendedName>
        <fullName evidence="3">Extradiol ring-cleavage dioxygenase LigAB LigA subunit domain-containing protein</fullName>
    </recommendedName>
</protein>
<accession>A0A330M8D3</accession>
<dbReference type="AlphaFoldDB" id="A0A330M8D3"/>
<dbReference type="RefSeq" id="WP_112353462.1">
    <property type="nucleotide sequence ID" value="NZ_LS483452.1"/>
</dbReference>
<dbReference type="Gene3D" id="1.10.700.10">
    <property type="entry name" value="Dioxygenase LigAB, LigA subunit"/>
    <property type="match status" value="1"/>
</dbReference>
<reference evidence="2" key="1">
    <citation type="submission" date="2018-06" db="EMBL/GenBank/DDBJ databases">
        <authorList>
            <person name="Cea G.-C."/>
            <person name="William W."/>
        </authorList>
    </citation>
    <scope>NUCLEOTIDE SEQUENCE [LARGE SCALE GENOMIC DNA]</scope>
    <source>
        <strain evidence="2">DB21MT-2</strain>
    </source>
</reference>
<evidence type="ECO:0008006" key="3">
    <source>
        <dbReference type="Google" id="ProtNLM"/>
    </source>
</evidence>
<dbReference type="KEGG" id="sbk:SHEWBE_3671"/>
<sequence>MSNFNDFFEKLGSDSELMDAYKKDPAGVMKTNGLSEEEIKAVLSGDSKKLKILSGDKLESRFFQVISSPKNK</sequence>
<evidence type="ECO:0000313" key="2">
    <source>
        <dbReference type="Proteomes" id="UP000250123"/>
    </source>
</evidence>